<evidence type="ECO:0000313" key="3">
    <source>
        <dbReference type="Proteomes" id="UP000011885"/>
    </source>
</evidence>
<feature type="region of interest" description="Disordered" evidence="1">
    <location>
        <begin position="1"/>
        <end position="29"/>
    </location>
</feature>
<sequence>MEKSMREIDGLSASRSFAKEDSHITPKGRRVSFTITSREPMNARQSSVGTRFVTSPRVFRDPKTLPNP</sequence>
<proteinExistence type="predicted"/>
<dbReference type="Proteomes" id="UP000011885">
    <property type="component" value="Unassembled WGS sequence"/>
</dbReference>
<reference evidence="2 3" key="1">
    <citation type="journal article" date="2013" name="Mar. Genomics">
        <title>Expression of sulfatases in Rhodopirellula baltica and the diversity of sulfatases in the genus Rhodopirellula.</title>
        <authorList>
            <person name="Wegner C.E."/>
            <person name="Richter-Heitmann T."/>
            <person name="Klindworth A."/>
            <person name="Klockow C."/>
            <person name="Richter M."/>
            <person name="Achstetter T."/>
            <person name="Glockner F.O."/>
            <person name="Harder J."/>
        </authorList>
    </citation>
    <scope>NUCLEOTIDE SEQUENCE [LARGE SCALE GENOMIC DNA]</scope>
    <source>
        <strain evidence="2 3">SM41</strain>
    </source>
</reference>
<keyword evidence="3" id="KW-1185">Reference proteome</keyword>
<accession>M5U832</accession>
<evidence type="ECO:0000313" key="2">
    <source>
        <dbReference type="EMBL" id="EMI57434.1"/>
    </source>
</evidence>
<comment type="caution">
    <text evidence="2">The sequence shown here is derived from an EMBL/GenBank/DDBJ whole genome shotgun (WGS) entry which is preliminary data.</text>
</comment>
<organism evidence="2 3">
    <name type="scientific">Rhodopirellula sallentina SM41</name>
    <dbReference type="NCBI Taxonomy" id="1263870"/>
    <lineage>
        <taxon>Bacteria</taxon>
        <taxon>Pseudomonadati</taxon>
        <taxon>Planctomycetota</taxon>
        <taxon>Planctomycetia</taxon>
        <taxon>Pirellulales</taxon>
        <taxon>Pirellulaceae</taxon>
        <taxon>Rhodopirellula</taxon>
    </lineage>
</organism>
<dbReference type="EMBL" id="ANOH01000094">
    <property type="protein sequence ID" value="EMI57434.1"/>
    <property type="molecule type" value="Genomic_DNA"/>
</dbReference>
<gene>
    <name evidence="2" type="ORF">RSSM_01141</name>
</gene>
<dbReference type="AlphaFoldDB" id="M5U832"/>
<evidence type="ECO:0000256" key="1">
    <source>
        <dbReference type="SAM" id="MobiDB-lite"/>
    </source>
</evidence>
<name>M5U832_9BACT</name>
<protein>
    <submittedName>
        <fullName evidence="2">Uncharacterized protein</fullName>
    </submittedName>
</protein>